<protein>
    <recommendedName>
        <fullName evidence="1">PCI domain-containing protein</fullName>
    </recommendedName>
</protein>
<dbReference type="RefSeq" id="XP_043051266.1">
    <property type="nucleotide sequence ID" value="XM_043192878.1"/>
</dbReference>
<dbReference type="AlphaFoldDB" id="A0A9P8AKB6"/>
<gene>
    <name evidence="2" type="ORF">KQ657_002104</name>
</gene>
<sequence>MDQYVHTKYTDILQDYTYLPNNEVIELVSRKLTLIPKDSPEDSISQLLVKELALKVATLATIAGGDYRRGGLIRMIRKWRDLLQYLVEWSSIVSNEYICQIISLLIDHSDEILEIEDIDETRLPNWRCLIPQGGITNNFRQVKILVLPRYYLSVYFDRLVKLLGMGEGGAGSVDNRLELLIMDMILRNSLPLGSKIDQKKGVLIFGTLVEPPTGQAQMNNHITQVQQLLTEAVSLIP</sequence>
<dbReference type="EMBL" id="JAHMUF010000002">
    <property type="protein sequence ID" value="KAG7195721.1"/>
    <property type="molecule type" value="Genomic_DNA"/>
</dbReference>
<dbReference type="Pfam" id="PF01399">
    <property type="entry name" value="PCI"/>
    <property type="match status" value="1"/>
</dbReference>
<reference evidence="2" key="1">
    <citation type="submission" date="2021-03" db="EMBL/GenBank/DDBJ databases">
        <authorList>
            <person name="Palmer J.M."/>
        </authorList>
    </citation>
    <scope>NUCLEOTIDE SEQUENCE</scope>
    <source>
        <strain evidence="2">ARV_011</strain>
    </source>
</reference>
<dbReference type="GeneID" id="66115478"/>
<evidence type="ECO:0000313" key="2">
    <source>
        <dbReference type="EMBL" id="KAG7195721.1"/>
    </source>
</evidence>
<proteinExistence type="predicted"/>
<evidence type="ECO:0000313" key="3">
    <source>
        <dbReference type="Proteomes" id="UP000790833"/>
    </source>
</evidence>
<keyword evidence="3" id="KW-1185">Reference proteome</keyword>
<feature type="domain" description="PCI" evidence="1">
    <location>
        <begin position="138"/>
        <end position="206"/>
    </location>
</feature>
<dbReference type="OrthoDB" id="4082216at2759"/>
<evidence type="ECO:0000259" key="1">
    <source>
        <dbReference type="Pfam" id="PF01399"/>
    </source>
</evidence>
<comment type="caution">
    <text evidence="2">The sequence shown here is derived from an EMBL/GenBank/DDBJ whole genome shotgun (WGS) entry which is preliminary data.</text>
</comment>
<name>A0A9P8AKB6_9ASCO</name>
<dbReference type="InterPro" id="IPR000717">
    <property type="entry name" value="PCI_dom"/>
</dbReference>
<accession>A0A9P8AKB6</accession>
<dbReference type="Proteomes" id="UP000790833">
    <property type="component" value="Unassembled WGS sequence"/>
</dbReference>
<organism evidence="2 3">
    <name type="scientific">Scheffersomyces spartinae</name>
    <dbReference type="NCBI Taxonomy" id="45513"/>
    <lineage>
        <taxon>Eukaryota</taxon>
        <taxon>Fungi</taxon>
        <taxon>Dikarya</taxon>
        <taxon>Ascomycota</taxon>
        <taxon>Saccharomycotina</taxon>
        <taxon>Pichiomycetes</taxon>
        <taxon>Debaryomycetaceae</taxon>
        <taxon>Scheffersomyces</taxon>
    </lineage>
</organism>